<reference evidence="2 3" key="1">
    <citation type="submission" date="2018-03" db="EMBL/GenBank/DDBJ databases">
        <title>Whole genome sequencing of Histamine producing bacteria.</title>
        <authorList>
            <person name="Butler K."/>
        </authorList>
    </citation>
    <scope>NUCLEOTIDE SEQUENCE [LARGE SCALE GENOMIC DNA]</scope>
    <source>
        <strain evidence="2 3">BS2</strain>
    </source>
</reference>
<feature type="domain" description="NACHT" evidence="1">
    <location>
        <begin position="104"/>
        <end position="217"/>
    </location>
</feature>
<comment type="caution">
    <text evidence="2">The sequence shown here is derived from an EMBL/GenBank/DDBJ whole genome shotgun (WGS) entry which is preliminary data.</text>
</comment>
<dbReference type="PANTHER" id="PTHR46312:SF2">
    <property type="entry name" value="NUCLEOTIDE-BINDING OLIGOMERIZATION DOMAIN-CONTAINING PROTEIN 2-LIKE"/>
    <property type="match status" value="1"/>
</dbReference>
<dbReference type="Gene3D" id="3.40.50.300">
    <property type="entry name" value="P-loop containing nucleotide triphosphate hydrolases"/>
    <property type="match status" value="1"/>
</dbReference>
<dbReference type="Proteomes" id="UP000240254">
    <property type="component" value="Unassembled WGS sequence"/>
</dbReference>
<evidence type="ECO:0000313" key="3">
    <source>
        <dbReference type="Proteomes" id="UP000240254"/>
    </source>
</evidence>
<dbReference type="Pfam" id="PF05729">
    <property type="entry name" value="NACHT"/>
    <property type="match status" value="1"/>
</dbReference>
<protein>
    <submittedName>
        <fullName evidence="2">NACHT domain-containing protein</fullName>
    </submittedName>
</protein>
<gene>
    <name evidence="2" type="ORF">CTM88_08745</name>
</gene>
<dbReference type="PROSITE" id="PS50837">
    <property type="entry name" value="NACHT"/>
    <property type="match status" value="1"/>
</dbReference>
<dbReference type="Pfam" id="PF22710">
    <property type="entry name" value="SNaCT1"/>
    <property type="match status" value="1"/>
</dbReference>
<dbReference type="RefSeq" id="WP_065176891.1">
    <property type="nucleotide sequence ID" value="NZ_LZFA01000032.1"/>
</dbReference>
<dbReference type="OrthoDB" id="6875580at2"/>
<proteinExistence type="predicted"/>
<organism evidence="2 3">
    <name type="scientific">Photobacterium aquimaris</name>
    <dbReference type="NCBI Taxonomy" id="512643"/>
    <lineage>
        <taxon>Bacteria</taxon>
        <taxon>Pseudomonadati</taxon>
        <taxon>Pseudomonadota</taxon>
        <taxon>Gammaproteobacteria</taxon>
        <taxon>Vibrionales</taxon>
        <taxon>Vibrionaceae</taxon>
        <taxon>Photobacterium</taxon>
    </lineage>
</organism>
<name>A0A2T3IL54_9GAMM</name>
<evidence type="ECO:0000313" key="2">
    <source>
        <dbReference type="EMBL" id="PSU29093.1"/>
    </source>
</evidence>
<dbReference type="PANTHER" id="PTHR46312">
    <property type="entry name" value="NACHT DOMAIN-CONTAINING PROTEIN"/>
    <property type="match status" value="1"/>
</dbReference>
<dbReference type="EMBL" id="PYMK01000008">
    <property type="protein sequence ID" value="PSU29093.1"/>
    <property type="molecule type" value="Genomic_DNA"/>
</dbReference>
<dbReference type="AlphaFoldDB" id="A0A2T3IL54"/>
<dbReference type="InterPro" id="IPR007111">
    <property type="entry name" value="NACHT_NTPase"/>
</dbReference>
<accession>A0A2T3IL54</accession>
<dbReference type="SUPFAM" id="SSF52540">
    <property type="entry name" value="P-loop containing nucleoside triphosphate hydrolases"/>
    <property type="match status" value="1"/>
</dbReference>
<evidence type="ECO:0000259" key="1">
    <source>
        <dbReference type="PROSITE" id="PS50837"/>
    </source>
</evidence>
<dbReference type="InterPro" id="IPR055051">
    <property type="entry name" value="SNaCT1"/>
</dbReference>
<dbReference type="InterPro" id="IPR027417">
    <property type="entry name" value="P-loop_NTPase"/>
</dbReference>
<sequence length="624" mass="72470">MEPVTTLTMVALKQIVTHVTKKIIDTPWVHDKDSGKELLRQLSEDYPAQVYAEKYISRFMKMRTLHSAESDVYLDEIYSPLKLVVQSNSDELTVDDNFTLSYRRVINIIGIAGQGKSTILRKLFLEELKKGDRFPFMIELRRVDDDTVLNYFKQQLRDIGLIFDDGDVELLLQSNKIVMMLDGYDEVSSNNRLRMLNEIIQLKTRYDCDVIVTTRPGTEICSEVDITNLKVKKLDLDDIISILSKLDKNKDIAELPSLIKGNIPLQETLISPILVNLLYVCYPYLDIVPESVVDFYDKLFITLFSRHDKIKNFNREKYSPIGVIDAGKVFNALCFDSINKNTLEFSEESLHHFLQSAVNLTQLPLEYTELIQKDLLNITCLLQKDGFDKYIYLHKSIQEFHAAKFIASLPHKHKEKFYSKLSSAIDREDKFDNVMLFLKHIDTDDFNTLLVLGYFKQKKLNHLSTESKDIILDSMVIDILKSKKIAFHMNYDIDAYSCQSQEILQQNNVLATLSFFKNGTRRSNEVFENILSRHLFEIGEQPQSVDPLNLRKLTVDDIFSVSTNKRDDEVIMIDIHSYLNLQGSLDLYKEIIKKQIITYFDEIYKPINKKSEQVSRILDIDFDM</sequence>